<evidence type="ECO:0000256" key="17">
    <source>
        <dbReference type="ARBA" id="ARBA00044903"/>
    </source>
</evidence>
<dbReference type="GO" id="GO:0005765">
    <property type="term" value="C:lysosomal membrane"/>
    <property type="evidence" value="ECO:0007669"/>
    <property type="project" value="UniProtKB-SubCell"/>
</dbReference>
<gene>
    <name evidence="27" type="ORF">ENK44_07725</name>
</gene>
<comment type="caution">
    <text evidence="27">The sequence shown here is derived from an EMBL/GenBank/DDBJ whole genome shotgun (WGS) entry which is preliminary data.</text>
</comment>
<keyword evidence="7" id="KW-0458">Lysosome</keyword>
<evidence type="ECO:0000313" key="27">
    <source>
        <dbReference type="EMBL" id="HGY55571.1"/>
    </source>
</evidence>
<comment type="catalytic activity">
    <reaction evidence="17">
        <text>L-arginyl-glycine(out) = L-arginyl-glycine(in)</text>
        <dbReference type="Rhea" id="RHEA:79391"/>
        <dbReference type="ChEBI" id="CHEBI:229955"/>
    </reaction>
</comment>
<feature type="transmembrane region" description="Helical" evidence="25">
    <location>
        <begin position="232"/>
        <end position="252"/>
    </location>
</feature>
<evidence type="ECO:0000256" key="16">
    <source>
        <dbReference type="ARBA" id="ARBA00044900"/>
    </source>
</evidence>
<dbReference type="InterPro" id="IPR011701">
    <property type="entry name" value="MFS"/>
</dbReference>
<reference evidence="27" key="1">
    <citation type="journal article" date="2020" name="mSystems">
        <title>Genome- and Community-Level Interaction Insights into Carbon Utilization and Element Cycling Functions of Hydrothermarchaeota in Hydrothermal Sediment.</title>
        <authorList>
            <person name="Zhou Z."/>
            <person name="Liu Y."/>
            <person name="Xu W."/>
            <person name="Pan J."/>
            <person name="Luo Z.H."/>
            <person name="Li M."/>
        </authorList>
    </citation>
    <scope>NUCLEOTIDE SEQUENCE [LARGE SCALE GENOMIC DNA]</scope>
    <source>
        <strain evidence="27">HyVt-577</strain>
    </source>
</reference>
<keyword evidence="6 25" id="KW-0472">Membrane</keyword>
<comment type="catalytic activity">
    <reaction evidence="20">
        <text>L-lysyl-glycine(out) = L-lysyl-glycine(in)</text>
        <dbReference type="Rhea" id="RHEA:79407"/>
        <dbReference type="ChEBI" id="CHEBI:191202"/>
    </reaction>
</comment>
<name>A0A7V4U046_CALAY</name>
<sequence length="440" mass="48067">MNQPHSAQARGFFHPAGKPYRFVILFFVSMLTFGSYFAYDIIGAIAPRLVEELGAARGTVGAFYTVYSIAAIISVLLGGFLIDYLGTRKASMLFSVLVFIGAALVALANSIEVLFIGRFIFGAGSEPLVVAQSAILSRWFKGKELALSFGIALTVSRLGTLFSFNMGELIATHYGGYKYALIAATLFCLISLIANLVYIIMDRRGEKILQLEDEGAEEKIDFSVVKNFKASFWYIAMLCVLFYSAIFPFTALSTDFFVDKWQIAKVAESSGGFFAQAFNNFLHMFSTAGGISSIIIFASMVFAPFAGHLVDKVGRRASLMIVGSILLIPSYLMLALTNIYPAYSMIILGAAFVLVPAAMWPSVPLIVKKEQVGTAFGLITFIQNIGLALFPYLNGKLRDVTHSYTASMLMFASLGIFGLIFAFLLKKADSRESGILERAE</sequence>
<comment type="catalytic activity">
    <reaction evidence="18">
        <text>L-histidyl-L-alpha-amino acid(out) = L-histidyl-L-alpha-amino acid(in)</text>
        <dbReference type="Rhea" id="RHEA:79379"/>
        <dbReference type="ChEBI" id="CHEBI:229964"/>
    </reaction>
</comment>
<evidence type="ECO:0000256" key="13">
    <source>
        <dbReference type="ARBA" id="ARBA00044893"/>
    </source>
</evidence>
<dbReference type="Pfam" id="PF07690">
    <property type="entry name" value="MFS_1"/>
    <property type="match status" value="2"/>
</dbReference>
<comment type="catalytic activity">
    <reaction evidence="13">
        <text>L-alpha-aminoacyl-L-lysine(out) = L-alpha-aminoacyl-L-lysine(in)</text>
        <dbReference type="Rhea" id="RHEA:79383"/>
        <dbReference type="ChEBI" id="CHEBI:229966"/>
    </reaction>
</comment>
<proteinExistence type="inferred from homology"/>
<evidence type="ECO:0000256" key="1">
    <source>
        <dbReference type="ARBA" id="ARBA00004155"/>
    </source>
</evidence>
<keyword evidence="5 25" id="KW-1133">Transmembrane helix</keyword>
<evidence type="ECO:0000256" key="22">
    <source>
        <dbReference type="ARBA" id="ARBA00045018"/>
    </source>
</evidence>
<feature type="transmembrane region" description="Helical" evidence="25">
    <location>
        <begin position="404"/>
        <end position="425"/>
    </location>
</feature>
<comment type="catalytic activity">
    <reaction evidence="14">
        <text>L-aspartyl-L-lysine(out) = L-aspartyl-L-lysine(in)</text>
        <dbReference type="Rhea" id="RHEA:79411"/>
        <dbReference type="ChEBI" id="CHEBI:229953"/>
    </reaction>
</comment>
<evidence type="ECO:0000256" key="25">
    <source>
        <dbReference type="SAM" id="Phobius"/>
    </source>
</evidence>
<comment type="catalytic activity">
    <reaction evidence="12">
        <text>L-lysyl-L-alpha-amino acid(out) = L-lysyl-L-alpha-amino acid(in)</text>
        <dbReference type="Rhea" id="RHEA:79387"/>
        <dbReference type="ChEBI" id="CHEBI:229965"/>
    </reaction>
</comment>
<comment type="catalytic activity">
    <reaction evidence="11">
        <text>L-alpha-aminoacyl-L-histidine(out) = L-alpha-aminoacyl-L-histidine(in)</text>
        <dbReference type="Rhea" id="RHEA:79375"/>
        <dbReference type="ChEBI" id="CHEBI:229967"/>
    </reaction>
</comment>
<evidence type="ECO:0000256" key="4">
    <source>
        <dbReference type="ARBA" id="ARBA00022692"/>
    </source>
</evidence>
<evidence type="ECO:0000256" key="24">
    <source>
        <dbReference type="ARBA" id="ARBA00046376"/>
    </source>
</evidence>
<dbReference type="SUPFAM" id="SSF103473">
    <property type="entry name" value="MFS general substrate transporter"/>
    <property type="match status" value="1"/>
</dbReference>
<comment type="catalytic activity">
    <reaction evidence="19">
        <text>L-alanyl-L-lysine(out) = L-alanyl-L-lysine(in)</text>
        <dbReference type="Rhea" id="RHEA:79415"/>
        <dbReference type="ChEBI" id="CHEBI:192470"/>
    </reaction>
</comment>
<dbReference type="InterPro" id="IPR036259">
    <property type="entry name" value="MFS_trans_sf"/>
</dbReference>
<evidence type="ECO:0000256" key="6">
    <source>
        <dbReference type="ARBA" id="ARBA00023136"/>
    </source>
</evidence>
<comment type="catalytic activity">
    <reaction evidence="10">
        <text>L-alpha-aminoacyl-L-arginine(out) = L-alpha-aminoacyl-L-arginine(in)</text>
        <dbReference type="Rhea" id="RHEA:79367"/>
        <dbReference type="ChEBI" id="CHEBI:229968"/>
    </reaction>
</comment>
<evidence type="ECO:0000256" key="8">
    <source>
        <dbReference type="ARBA" id="ARBA00044876"/>
    </source>
</evidence>
<feature type="transmembrane region" description="Helical" evidence="25">
    <location>
        <begin position="281"/>
        <end position="305"/>
    </location>
</feature>
<evidence type="ECO:0000256" key="9">
    <source>
        <dbReference type="ARBA" id="ARBA00044878"/>
    </source>
</evidence>
<evidence type="ECO:0000256" key="18">
    <source>
        <dbReference type="ARBA" id="ARBA00044912"/>
    </source>
</evidence>
<protein>
    <recommendedName>
        <fullName evidence="21">Lysosomal dipeptide transporter MFSD1</fullName>
    </recommendedName>
    <alternativeName>
        <fullName evidence="22">Major facilitator superfamily domain-containing protein 1</fullName>
    </alternativeName>
</protein>
<keyword evidence="4 25" id="KW-0812">Transmembrane</keyword>
<feature type="transmembrane region" description="Helical" evidence="25">
    <location>
        <begin position="62"/>
        <end position="85"/>
    </location>
</feature>
<comment type="catalytic activity">
    <reaction evidence="15">
        <text>L-arginyl-L-alpha-amino acid(out) = L-arginyl-L-alpha-amino acid(in)</text>
        <dbReference type="Rhea" id="RHEA:79371"/>
        <dbReference type="ChEBI" id="CHEBI:84315"/>
    </reaction>
</comment>
<feature type="domain" description="Major facilitator superfamily (MFS) profile" evidence="26">
    <location>
        <begin position="24"/>
        <end position="430"/>
    </location>
</feature>
<dbReference type="PROSITE" id="PS50850">
    <property type="entry name" value="MFS"/>
    <property type="match status" value="1"/>
</dbReference>
<organism evidence="27">
    <name type="scientific">Caldithrix abyssi</name>
    <dbReference type="NCBI Taxonomy" id="187145"/>
    <lineage>
        <taxon>Bacteria</taxon>
        <taxon>Pseudomonadati</taxon>
        <taxon>Calditrichota</taxon>
        <taxon>Calditrichia</taxon>
        <taxon>Calditrichales</taxon>
        <taxon>Calditrichaceae</taxon>
        <taxon>Caldithrix</taxon>
    </lineage>
</organism>
<dbReference type="Gene3D" id="1.20.1250.20">
    <property type="entry name" value="MFS general substrate transporter like domains"/>
    <property type="match status" value="2"/>
</dbReference>
<evidence type="ECO:0000256" key="2">
    <source>
        <dbReference type="ARBA" id="ARBA00008335"/>
    </source>
</evidence>
<evidence type="ECO:0000256" key="15">
    <source>
        <dbReference type="ARBA" id="ARBA00044899"/>
    </source>
</evidence>
<comment type="function">
    <text evidence="23">Lysosomal dipeptide uniporter that selectively exports lysine, arginine or histidine-containing dipeptides with a net positive charge from the lysosome lumen into the cytosol. Could play a role in a specific type of protein O-glycosylation indirectly regulating macrophages migration and tissue invasion. Also essential for liver homeostasis.</text>
</comment>
<keyword evidence="3" id="KW-0813">Transport</keyword>
<dbReference type="PANTHER" id="PTHR23512:SF3">
    <property type="entry name" value="MAJOR FACILITATOR SUPERFAMILY DOMAIN-CONTAINING PROTEIN 1"/>
    <property type="match status" value="1"/>
</dbReference>
<feature type="transmembrane region" description="Helical" evidence="25">
    <location>
        <begin position="20"/>
        <end position="42"/>
    </location>
</feature>
<dbReference type="InterPro" id="IPR020846">
    <property type="entry name" value="MFS_dom"/>
</dbReference>
<feature type="transmembrane region" description="Helical" evidence="25">
    <location>
        <begin position="92"/>
        <end position="109"/>
    </location>
</feature>
<comment type="subcellular location">
    <subcellularLocation>
        <location evidence="1">Lysosome membrane</location>
        <topology evidence="1">Multi-pass membrane protein</topology>
    </subcellularLocation>
</comment>
<feature type="transmembrane region" description="Helical" evidence="25">
    <location>
        <begin position="342"/>
        <end position="360"/>
    </location>
</feature>
<evidence type="ECO:0000256" key="11">
    <source>
        <dbReference type="ARBA" id="ARBA00044884"/>
    </source>
</evidence>
<accession>A0A7V4U046</accession>
<dbReference type="InterPro" id="IPR052187">
    <property type="entry name" value="MFSD1"/>
</dbReference>
<evidence type="ECO:0000256" key="21">
    <source>
        <dbReference type="ARBA" id="ARBA00044985"/>
    </source>
</evidence>
<comment type="catalytic activity">
    <reaction evidence="8">
        <text>L-lysyl-L-alanine(out) = L-lysyl-L-alanine(in)</text>
        <dbReference type="Rhea" id="RHEA:79399"/>
        <dbReference type="ChEBI" id="CHEBI:229954"/>
    </reaction>
</comment>
<evidence type="ECO:0000259" key="26">
    <source>
        <dbReference type="PROSITE" id="PS50850"/>
    </source>
</evidence>
<feature type="transmembrane region" description="Helical" evidence="25">
    <location>
        <begin position="372"/>
        <end position="392"/>
    </location>
</feature>
<evidence type="ECO:0000256" key="10">
    <source>
        <dbReference type="ARBA" id="ARBA00044881"/>
    </source>
</evidence>
<dbReference type="AlphaFoldDB" id="A0A7V4U046"/>
<feature type="transmembrane region" description="Helical" evidence="25">
    <location>
        <begin position="179"/>
        <end position="201"/>
    </location>
</feature>
<comment type="subunit">
    <text evidence="24">Homodimer. Interacts with lysosomal protein GLMP (via lumenal domain); the interaction starts while both proteins are still in the endoplasmic reticulum and is required for stabilization of MFSD1 in lysosomes but has no direct effect on its targeting to lysosomes or transporter activity.</text>
</comment>
<dbReference type="EMBL" id="DRQG01000072">
    <property type="protein sequence ID" value="HGY55571.1"/>
    <property type="molecule type" value="Genomic_DNA"/>
</dbReference>
<dbReference type="GO" id="GO:0022857">
    <property type="term" value="F:transmembrane transporter activity"/>
    <property type="evidence" value="ECO:0007669"/>
    <property type="project" value="InterPro"/>
</dbReference>
<comment type="catalytic activity">
    <reaction evidence="16">
        <text>L-lysyl-L-lysine(out) = L-lysyl-L-lysine(in)</text>
        <dbReference type="Rhea" id="RHEA:79403"/>
        <dbReference type="ChEBI" id="CHEBI:229956"/>
    </reaction>
</comment>
<evidence type="ECO:0000256" key="7">
    <source>
        <dbReference type="ARBA" id="ARBA00023228"/>
    </source>
</evidence>
<dbReference type="Proteomes" id="UP000885779">
    <property type="component" value="Unassembled WGS sequence"/>
</dbReference>
<evidence type="ECO:0000256" key="12">
    <source>
        <dbReference type="ARBA" id="ARBA00044891"/>
    </source>
</evidence>
<evidence type="ECO:0000256" key="19">
    <source>
        <dbReference type="ARBA" id="ARBA00044919"/>
    </source>
</evidence>
<feature type="transmembrane region" description="Helical" evidence="25">
    <location>
        <begin position="145"/>
        <end position="167"/>
    </location>
</feature>
<evidence type="ECO:0000256" key="20">
    <source>
        <dbReference type="ARBA" id="ARBA00044924"/>
    </source>
</evidence>
<evidence type="ECO:0000256" key="3">
    <source>
        <dbReference type="ARBA" id="ARBA00022448"/>
    </source>
</evidence>
<comment type="similarity">
    <text evidence="2">Belongs to the major facilitator superfamily.</text>
</comment>
<dbReference type="PANTHER" id="PTHR23512">
    <property type="entry name" value="MAJOR FACILITATOR SUPERFAMILY DOMAIN-CONTAINING PROTEIN 1"/>
    <property type="match status" value="1"/>
</dbReference>
<evidence type="ECO:0000256" key="14">
    <source>
        <dbReference type="ARBA" id="ARBA00044898"/>
    </source>
</evidence>
<comment type="catalytic activity">
    <reaction evidence="9">
        <text>L-histidyl-glycine(out) = L-histidyl-glycine(in)</text>
        <dbReference type="Rhea" id="RHEA:79395"/>
        <dbReference type="ChEBI" id="CHEBI:229957"/>
    </reaction>
</comment>
<feature type="transmembrane region" description="Helical" evidence="25">
    <location>
        <begin position="317"/>
        <end position="336"/>
    </location>
</feature>
<evidence type="ECO:0000256" key="23">
    <source>
        <dbReference type="ARBA" id="ARBA00045709"/>
    </source>
</evidence>
<evidence type="ECO:0000256" key="5">
    <source>
        <dbReference type="ARBA" id="ARBA00022989"/>
    </source>
</evidence>